<protein>
    <submittedName>
        <fullName evidence="1">Uncharacterized protein</fullName>
    </submittedName>
</protein>
<gene>
    <name evidence="1" type="ORF">PS900_02078</name>
</gene>
<name>A0A8H2RIV1_PSEFL</name>
<evidence type="ECO:0000313" key="2">
    <source>
        <dbReference type="Proteomes" id="UP000325723"/>
    </source>
</evidence>
<accession>A0A8H2RIV1</accession>
<dbReference type="EMBL" id="CABVIE010000005">
    <property type="protein sequence ID" value="VVO86122.1"/>
    <property type="molecule type" value="Genomic_DNA"/>
</dbReference>
<comment type="caution">
    <text evidence="1">The sequence shown here is derived from an EMBL/GenBank/DDBJ whole genome shotgun (WGS) entry which is preliminary data.</text>
</comment>
<dbReference type="AlphaFoldDB" id="A0A8H2RIV1"/>
<organism evidence="1 2">
    <name type="scientific">Pseudomonas fluorescens</name>
    <dbReference type="NCBI Taxonomy" id="294"/>
    <lineage>
        <taxon>Bacteria</taxon>
        <taxon>Pseudomonadati</taxon>
        <taxon>Pseudomonadota</taxon>
        <taxon>Gammaproteobacteria</taxon>
        <taxon>Pseudomonadales</taxon>
        <taxon>Pseudomonadaceae</taxon>
        <taxon>Pseudomonas</taxon>
    </lineage>
</organism>
<dbReference type="RefSeq" id="WP_263597442.1">
    <property type="nucleotide sequence ID" value="NZ_CABVIE010000005.1"/>
</dbReference>
<reference evidence="1 2" key="1">
    <citation type="submission" date="2019-09" db="EMBL/GenBank/DDBJ databases">
        <authorList>
            <person name="Chandra G."/>
            <person name="Truman W A."/>
        </authorList>
    </citation>
    <scope>NUCLEOTIDE SEQUENCE [LARGE SCALE GENOMIC DNA]</scope>
    <source>
        <strain evidence="1">PS900</strain>
    </source>
</reference>
<dbReference type="Proteomes" id="UP000325723">
    <property type="component" value="Unassembled WGS sequence"/>
</dbReference>
<evidence type="ECO:0000313" key="1">
    <source>
        <dbReference type="EMBL" id="VVO86122.1"/>
    </source>
</evidence>
<sequence>MSNQDYFIRECKQFIAQTKERIAKQLIAKAKEQKAKQDATV</sequence>
<proteinExistence type="predicted"/>